<sequence length="559" mass="61872">MDEEPRLPRLPIGVKWTESQGIIRDPNFRKRGRRDSNESLRRKLESSDPAIFSSDDDPAIDNYAHGARRKRRYVGSWFHQQPLPSSSDSAFEEPITSKPLPKTRRTFKRQLDSGVWLGSDSTDDGFDALQIPKKAKLPVAVQQPVAAPKPVISELEREAQRIIQLCLDEGNETVDLSAMGLESLSAGTIKPLNAIVPIPLVAKDVPFEQTPPSIKLILARNPFLQMPSAICDIENLTLLSLRGCGLKELPPGIGRLTKLQTLNLAQNQLTSLPGELLNLLSVPAKLQDLFLQGNNFRKPAVPSDEEYAAHDKQRRLAGIPTVDYDSPAASMVYTPPSGIYECIGARFLGSSPVEYSDSTSRRISEFSLDAPLENNSIKAVIPGVVTGENNIPYHAVTHTPPPKASAVPSLLELAARSCYRSSDLEQLVDYLPESLPGPRKAVQRAIEQRAKGGQECVGCGKTMITPTAQWLEWWQVMRVIAREGETQLHPWSEDKEEQAIPFLRKGCTWKCVPTSMSVNGWMGGIMKFCEDDPSGSELDFWEREDGISEGEDDTLESEN</sequence>
<dbReference type="GO" id="GO:0005737">
    <property type="term" value="C:cytoplasm"/>
    <property type="evidence" value="ECO:0007669"/>
    <property type="project" value="TreeGrafter"/>
</dbReference>
<evidence type="ECO:0000313" key="5">
    <source>
        <dbReference type="Proteomes" id="UP000770015"/>
    </source>
</evidence>
<protein>
    <submittedName>
        <fullName evidence="4">Uncharacterized protein</fullName>
    </submittedName>
</protein>
<gene>
    <name evidence="4" type="ORF">F5X68DRAFT_232234</name>
</gene>
<dbReference type="InterPro" id="IPR032675">
    <property type="entry name" value="LRR_dom_sf"/>
</dbReference>
<evidence type="ECO:0000256" key="3">
    <source>
        <dbReference type="SAM" id="MobiDB-lite"/>
    </source>
</evidence>
<dbReference type="SMART" id="SM00369">
    <property type="entry name" value="LRR_TYP"/>
    <property type="match status" value="2"/>
</dbReference>
<feature type="region of interest" description="Disordered" evidence="3">
    <location>
        <begin position="82"/>
        <end position="102"/>
    </location>
</feature>
<dbReference type="InterPro" id="IPR003591">
    <property type="entry name" value="Leu-rich_rpt_typical-subtyp"/>
</dbReference>
<name>A0A9P8VCG1_9PEZI</name>
<evidence type="ECO:0000313" key="4">
    <source>
        <dbReference type="EMBL" id="KAH6686908.1"/>
    </source>
</evidence>
<dbReference type="PANTHER" id="PTHR48051">
    <property type="match status" value="1"/>
</dbReference>
<dbReference type="PROSITE" id="PS51450">
    <property type="entry name" value="LRR"/>
    <property type="match status" value="1"/>
</dbReference>
<organism evidence="4 5">
    <name type="scientific">Plectosphaerella plurivora</name>
    <dbReference type="NCBI Taxonomy" id="936078"/>
    <lineage>
        <taxon>Eukaryota</taxon>
        <taxon>Fungi</taxon>
        <taxon>Dikarya</taxon>
        <taxon>Ascomycota</taxon>
        <taxon>Pezizomycotina</taxon>
        <taxon>Sordariomycetes</taxon>
        <taxon>Hypocreomycetidae</taxon>
        <taxon>Glomerellales</taxon>
        <taxon>Plectosphaerellaceae</taxon>
        <taxon>Plectosphaerella</taxon>
    </lineage>
</organism>
<dbReference type="Proteomes" id="UP000770015">
    <property type="component" value="Unassembled WGS sequence"/>
</dbReference>
<feature type="region of interest" description="Disordered" evidence="3">
    <location>
        <begin position="25"/>
        <end position="59"/>
    </location>
</feature>
<dbReference type="InterPro" id="IPR001611">
    <property type="entry name" value="Leu-rich_rpt"/>
</dbReference>
<accession>A0A9P8VCG1</accession>
<keyword evidence="5" id="KW-1185">Reference proteome</keyword>
<evidence type="ECO:0000256" key="2">
    <source>
        <dbReference type="ARBA" id="ARBA00022737"/>
    </source>
</evidence>
<proteinExistence type="predicted"/>
<dbReference type="EMBL" id="JAGSXJ010000012">
    <property type="protein sequence ID" value="KAH6686908.1"/>
    <property type="molecule type" value="Genomic_DNA"/>
</dbReference>
<comment type="caution">
    <text evidence="4">The sequence shown here is derived from an EMBL/GenBank/DDBJ whole genome shotgun (WGS) entry which is preliminary data.</text>
</comment>
<dbReference type="Gene3D" id="3.80.10.10">
    <property type="entry name" value="Ribonuclease Inhibitor"/>
    <property type="match status" value="1"/>
</dbReference>
<dbReference type="InterPro" id="IPR025875">
    <property type="entry name" value="Leu-rich_rpt_4"/>
</dbReference>
<reference evidence="4" key="1">
    <citation type="journal article" date="2021" name="Nat. Commun.">
        <title>Genetic determinants of endophytism in the Arabidopsis root mycobiome.</title>
        <authorList>
            <person name="Mesny F."/>
            <person name="Miyauchi S."/>
            <person name="Thiergart T."/>
            <person name="Pickel B."/>
            <person name="Atanasova L."/>
            <person name="Karlsson M."/>
            <person name="Huettel B."/>
            <person name="Barry K.W."/>
            <person name="Haridas S."/>
            <person name="Chen C."/>
            <person name="Bauer D."/>
            <person name="Andreopoulos W."/>
            <person name="Pangilinan J."/>
            <person name="LaButti K."/>
            <person name="Riley R."/>
            <person name="Lipzen A."/>
            <person name="Clum A."/>
            <person name="Drula E."/>
            <person name="Henrissat B."/>
            <person name="Kohler A."/>
            <person name="Grigoriev I.V."/>
            <person name="Martin F.M."/>
            <person name="Hacquard S."/>
        </authorList>
    </citation>
    <scope>NUCLEOTIDE SEQUENCE</scope>
    <source>
        <strain evidence="4">MPI-SDFR-AT-0117</strain>
    </source>
</reference>
<feature type="compositionally biased region" description="Basic and acidic residues" evidence="3">
    <location>
        <begin position="34"/>
        <end position="46"/>
    </location>
</feature>
<dbReference type="OrthoDB" id="1517790at2759"/>
<dbReference type="InterPro" id="IPR050216">
    <property type="entry name" value="LRR_domain-containing"/>
</dbReference>
<dbReference type="Pfam" id="PF12799">
    <property type="entry name" value="LRR_4"/>
    <property type="match status" value="1"/>
</dbReference>
<dbReference type="PANTHER" id="PTHR48051:SF54">
    <property type="entry name" value="LEUCINE-RICH REPEAT-CONTAINING PROTEIN"/>
    <property type="match status" value="1"/>
</dbReference>
<keyword evidence="2" id="KW-0677">Repeat</keyword>
<dbReference type="SUPFAM" id="SSF52058">
    <property type="entry name" value="L domain-like"/>
    <property type="match status" value="1"/>
</dbReference>
<keyword evidence="1" id="KW-0433">Leucine-rich repeat</keyword>
<dbReference type="AlphaFoldDB" id="A0A9P8VCG1"/>
<evidence type="ECO:0000256" key="1">
    <source>
        <dbReference type="ARBA" id="ARBA00022614"/>
    </source>
</evidence>